<dbReference type="AlphaFoldDB" id="A0A895XLX5"/>
<keyword evidence="4" id="KW-1185">Reference proteome</keyword>
<evidence type="ECO:0000313" key="4">
    <source>
        <dbReference type="Proteomes" id="UP000662939"/>
    </source>
</evidence>
<sequence>MNKPHNVSWSDLLHIVHGDPDNERKGGHMHGTGRPGKTEFPASWDEEDIAQALRAVATSPAVTHERPRGNWFADGQHRGVTIRAVVRSNGSIEAGWPLEGPGVKRNPR</sequence>
<accession>A0A895XLX5</accession>
<feature type="domain" description="Bacterial EndoU nuclease" evidence="2">
    <location>
        <begin position="28"/>
        <end position="98"/>
    </location>
</feature>
<organism evidence="3 4">
    <name type="scientific">Natronoglycomyces albus</name>
    <dbReference type="NCBI Taxonomy" id="2811108"/>
    <lineage>
        <taxon>Bacteria</taxon>
        <taxon>Bacillati</taxon>
        <taxon>Actinomycetota</taxon>
        <taxon>Actinomycetes</taxon>
        <taxon>Glycomycetales</taxon>
        <taxon>Glycomycetaceae</taxon>
        <taxon>Natronoglycomyces</taxon>
    </lineage>
</organism>
<dbReference type="InterPro" id="IPR029501">
    <property type="entry name" value="EndoU_bac"/>
</dbReference>
<dbReference type="GO" id="GO:0004519">
    <property type="term" value="F:endonuclease activity"/>
    <property type="evidence" value="ECO:0007669"/>
    <property type="project" value="InterPro"/>
</dbReference>
<reference evidence="3" key="1">
    <citation type="submission" date="2021-02" db="EMBL/GenBank/DDBJ databases">
        <title>Natronoglycomyces albus gen. nov., sp. nov, a haloalkaliphilic actinobacterium from a soda solonchak soil.</title>
        <authorList>
            <person name="Sorokin D.Y."/>
            <person name="Khijniak T.V."/>
            <person name="Zakharycheva A.P."/>
            <person name="Boueva O.V."/>
            <person name="Ariskina E.V."/>
            <person name="Hahnke R.L."/>
            <person name="Bunk B."/>
            <person name="Sproer C."/>
            <person name="Schumann P."/>
            <person name="Evtushenko L.I."/>
            <person name="Kublanov I.V."/>
        </authorList>
    </citation>
    <scope>NUCLEOTIDE SEQUENCE</scope>
    <source>
        <strain evidence="3">DSM 106290</strain>
    </source>
</reference>
<proteinExistence type="predicted"/>
<feature type="compositionally biased region" description="Basic and acidic residues" evidence="1">
    <location>
        <begin position="14"/>
        <end position="26"/>
    </location>
</feature>
<name>A0A895XLX5_9ACTN</name>
<dbReference type="Pfam" id="PF14436">
    <property type="entry name" value="EndoU_bacteria"/>
    <property type="match status" value="1"/>
</dbReference>
<evidence type="ECO:0000259" key="2">
    <source>
        <dbReference type="Pfam" id="PF14436"/>
    </source>
</evidence>
<gene>
    <name evidence="3" type="ORF">JQS30_13570</name>
</gene>
<feature type="region of interest" description="Disordered" evidence="1">
    <location>
        <begin position="1"/>
        <end position="42"/>
    </location>
</feature>
<evidence type="ECO:0000256" key="1">
    <source>
        <dbReference type="SAM" id="MobiDB-lite"/>
    </source>
</evidence>
<dbReference type="EMBL" id="CP070496">
    <property type="protein sequence ID" value="QSB04782.1"/>
    <property type="molecule type" value="Genomic_DNA"/>
</dbReference>
<evidence type="ECO:0000313" key="3">
    <source>
        <dbReference type="EMBL" id="QSB04782.1"/>
    </source>
</evidence>
<dbReference type="KEGG" id="nav:JQS30_13570"/>
<protein>
    <submittedName>
        <fullName evidence="3">EndoU domain-containing protein</fullName>
    </submittedName>
</protein>
<dbReference type="Proteomes" id="UP000662939">
    <property type="component" value="Chromosome"/>
</dbReference>